<evidence type="ECO:0000313" key="6">
    <source>
        <dbReference type="Proteomes" id="UP000280759"/>
    </source>
</evidence>
<dbReference type="PIRSF" id="PIRSF000906">
    <property type="entry name" value="FBPtase_Bacill"/>
    <property type="match status" value="1"/>
</dbReference>
<gene>
    <name evidence="4 5" type="primary">fbp</name>
    <name evidence="5" type="ORF">FMV2238Y02_10020</name>
</gene>
<dbReference type="InterPro" id="IPR009164">
    <property type="entry name" value="FBPtase_class3"/>
</dbReference>
<dbReference type="EMBL" id="UXEP01000012">
    <property type="protein sequence ID" value="VDC42553.1"/>
    <property type="molecule type" value="Genomic_DNA"/>
</dbReference>
<protein>
    <recommendedName>
        <fullName evidence="4">Fructose-1,6-bisphosphatase class 3</fullName>
        <shortName evidence="4">FBPase class 3</shortName>
        <ecNumber evidence="4">3.1.3.11</ecNumber>
    </recommendedName>
    <alternativeName>
        <fullName evidence="4">D-fructose-1,6-bisphosphate 1-phosphohydrolase class 3</fullName>
    </alternativeName>
</protein>
<dbReference type="InterPro" id="IPR029052">
    <property type="entry name" value="Metallo-depent_PP-like"/>
</dbReference>
<keyword evidence="6" id="KW-1185">Reference proteome</keyword>
<keyword evidence="2 4" id="KW-0464">Manganese</keyword>
<dbReference type="GO" id="GO:0042132">
    <property type="term" value="F:fructose 1,6-bisphosphate 1-phosphatase activity"/>
    <property type="evidence" value="ECO:0007669"/>
    <property type="project" value="UniProtKB-UniRule"/>
</dbReference>
<evidence type="ECO:0000256" key="3">
    <source>
        <dbReference type="ARBA" id="ARBA00023277"/>
    </source>
</evidence>
<keyword evidence="1 4" id="KW-0378">Hydrolase</keyword>
<comment type="pathway">
    <text evidence="4">Carbohydrate biosynthesis; gluconeogenesis.</text>
</comment>
<dbReference type="UniPathway" id="UPA00138"/>
<dbReference type="EC" id="3.1.3.11" evidence="4"/>
<comment type="catalytic activity">
    <reaction evidence="4">
        <text>beta-D-fructose 1,6-bisphosphate + H2O = beta-D-fructose 6-phosphate + phosphate</text>
        <dbReference type="Rhea" id="RHEA:11064"/>
        <dbReference type="ChEBI" id="CHEBI:15377"/>
        <dbReference type="ChEBI" id="CHEBI:32966"/>
        <dbReference type="ChEBI" id="CHEBI:43474"/>
        <dbReference type="ChEBI" id="CHEBI:57634"/>
        <dbReference type="EC" id="3.1.3.11"/>
    </reaction>
</comment>
<dbReference type="RefSeq" id="WP_125074227.1">
    <property type="nucleotide sequence ID" value="NZ_CP053792.1"/>
</dbReference>
<evidence type="ECO:0000313" key="5">
    <source>
        <dbReference type="EMBL" id="VDC42553.1"/>
    </source>
</evidence>
<dbReference type="HAMAP" id="MF_01854">
    <property type="entry name" value="FBPase_class3"/>
    <property type="match status" value="1"/>
</dbReference>
<proteinExistence type="inferred from homology"/>
<organism evidence="5 6">
    <name type="scientific">Streptococcus canis</name>
    <dbReference type="NCBI Taxonomy" id="1329"/>
    <lineage>
        <taxon>Bacteria</taxon>
        <taxon>Bacillati</taxon>
        <taxon>Bacillota</taxon>
        <taxon>Bacilli</taxon>
        <taxon>Lactobacillales</taxon>
        <taxon>Streptococcaceae</taxon>
        <taxon>Streptococcus</taxon>
    </lineage>
</organism>
<dbReference type="Proteomes" id="UP000280759">
    <property type="component" value="Unassembled WGS sequence"/>
</dbReference>
<keyword evidence="3 4" id="KW-0119">Carbohydrate metabolism</keyword>
<sequence>MSKYYRLLKEKFPTKSSLITEMINLEAICHLPKGTEHFLSDLHGEYDAFDYLLRNGSGSIKKKLQECFPEKDLATIDLLCQYIYYPAEKIKTNSLLSKQELQEELTGFLPDLLQLVKYIGGKYTRSKVRKLLPKDYAYIMEELLTEGQPDKNKESYYSAIISKVVELNQLENLFIAFATLIQHLAIDHLHVVGDIFDRGKSPDLILDRLMTFQHIDIQWGNHDMTWMGTVSGSMICMANVIRIAARYNSIELIEDRYGINLRRLIDYSQIYFTPKAVFRPILDGDVISDQSEQVLNCLQQAAAFLQFKLEHQLIHRRPEFDMTASSPLDRIEPDCEEMRVGEKKYPVTDFPFDLVDWENPGKLTEEEKELLEDLLVRFQQSDRLRQQIDFLFSQGAIYHISNNHLLYHGCIPMHSNGDFKSICLEDRFLSGKSLMDFYEEKVRQAYQQPQVHDDFATDLFWYLWCGEGSSLFGKQRMTTFERYYIADKETHKEKKNPYYQLREKEDICNRLLAEFSLDKTGHIVNGHTPVQEKSGEIPIKAGGKMIIIDGGLAKGYQKKTGIAGYTLISNSYGLELVAHNPFSSVEAVLKGECDIIFIKRLVEEVAERTLVKQTDNGKELLKEIEDLQYLYQHFDDY</sequence>
<reference evidence="5 6" key="1">
    <citation type="submission" date="2018-10" db="EMBL/GenBank/DDBJ databases">
        <authorList>
            <consortium name="Molecular Microbiology and Infection Unit (UMMI)"/>
            <person name="Machado M."/>
        </authorList>
    </citation>
    <scope>NUCLEOTIDE SEQUENCE [LARGE SCALE GENOMIC DNA]</scope>
    <source>
        <strain evidence="5">FMV2238.02</strain>
    </source>
</reference>
<comment type="cofactor">
    <cofactor evidence="4">
        <name>Mn(2+)</name>
        <dbReference type="ChEBI" id="CHEBI:29035"/>
    </cofactor>
</comment>
<dbReference type="SUPFAM" id="SSF56300">
    <property type="entry name" value="Metallo-dependent phosphatases"/>
    <property type="match status" value="2"/>
</dbReference>
<comment type="similarity">
    <text evidence="4">Belongs to the FBPase class 3 family.</text>
</comment>
<evidence type="ECO:0000256" key="4">
    <source>
        <dbReference type="HAMAP-Rule" id="MF_01854"/>
    </source>
</evidence>
<evidence type="ECO:0000256" key="1">
    <source>
        <dbReference type="ARBA" id="ARBA00022801"/>
    </source>
</evidence>
<accession>A0A3P5XPA1</accession>
<dbReference type="AlphaFoldDB" id="A0A3P5XPA1"/>
<name>A0A3P5XPA1_STRCB</name>
<dbReference type="GO" id="GO:0006094">
    <property type="term" value="P:gluconeogenesis"/>
    <property type="evidence" value="ECO:0007669"/>
    <property type="project" value="UniProtKB-UniRule"/>
</dbReference>
<dbReference type="Gene3D" id="3.60.21.10">
    <property type="match status" value="1"/>
</dbReference>
<dbReference type="Pfam" id="PF06874">
    <property type="entry name" value="FBPase_2"/>
    <property type="match status" value="1"/>
</dbReference>
<evidence type="ECO:0000256" key="2">
    <source>
        <dbReference type="ARBA" id="ARBA00023211"/>
    </source>
</evidence>